<protein>
    <recommendedName>
        <fullName evidence="7">Transposase</fullName>
    </recommendedName>
</protein>
<evidence type="ECO:0008006" key="7">
    <source>
        <dbReference type="Google" id="ProtNLM"/>
    </source>
</evidence>
<feature type="region of interest" description="Disordered" evidence="1">
    <location>
        <begin position="302"/>
        <end position="376"/>
    </location>
</feature>
<organism evidence="5 6">
    <name type="scientific">Rotaria sordida</name>
    <dbReference type="NCBI Taxonomy" id="392033"/>
    <lineage>
        <taxon>Eukaryota</taxon>
        <taxon>Metazoa</taxon>
        <taxon>Spiralia</taxon>
        <taxon>Gnathifera</taxon>
        <taxon>Rotifera</taxon>
        <taxon>Eurotatoria</taxon>
        <taxon>Bdelloidea</taxon>
        <taxon>Philodinida</taxon>
        <taxon>Philodinidae</taxon>
        <taxon>Rotaria</taxon>
    </lineage>
</organism>
<feature type="transmembrane region" description="Helical" evidence="2">
    <location>
        <begin position="740"/>
        <end position="762"/>
    </location>
</feature>
<reference evidence="5" key="1">
    <citation type="submission" date="2021-02" db="EMBL/GenBank/DDBJ databases">
        <authorList>
            <person name="Nowell W R."/>
        </authorList>
    </citation>
    <scope>NUCLEOTIDE SEQUENCE</scope>
</reference>
<dbReference type="Pfam" id="PF26215">
    <property type="entry name" value="HTH_animal"/>
    <property type="match status" value="1"/>
</dbReference>
<dbReference type="PANTHER" id="PTHR46599:SF6">
    <property type="entry name" value="DUAL SPECIFICITY PHOSPHATASE 26"/>
    <property type="match status" value="1"/>
</dbReference>
<dbReference type="PANTHER" id="PTHR46599">
    <property type="entry name" value="PIGGYBAC TRANSPOSABLE ELEMENT-DERIVED PROTEIN 4"/>
    <property type="match status" value="1"/>
</dbReference>
<evidence type="ECO:0000259" key="4">
    <source>
        <dbReference type="Pfam" id="PF26215"/>
    </source>
</evidence>
<dbReference type="InterPro" id="IPR058912">
    <property type="entry name" value="HTH_animal"/>
</dbReference>
<evidence type="ECO:0000259" key="3">
    <source>
        <dbReference type="Pfam" id="PF13843"/>
    </source>
</evidence>
<keyword evidence="2" id="KW-1133">Transmembrane helix</keyword>
<comment type="caution">
    <text evidence="5">The sequence shown here is derived from an EMBL/GenBank/DDBJ whole genome shotgun (WGS) entry which is preliminary data.</text>
</comment>
<sequence>MEKILNALKYRRKRRELCKPNVRITLVSNETENDVCNSDEEEFDENHDGTDNIDIAGECEDYFDTCSAGAIYGFLTINNCLLKKIEQNKSSSKYYLETHDTHEIDLYPFNHNEQINAALIVFNVATEIKNVIRQNINLIDWYREENCQIISDIVKVYECLHQNGPLPKLIERTNKYLLNLRLTNWITQKQYEQYSMKPNEVELTHLYKSGTPLRSIVSGLKHPTMKISKSLDKLFQPLFDKMAHQIQLVHPIHMKKNIPFAMLIRAIEYYSTFEIYSNEREKLGMALLLNKYPDKFYRETMQSNNTNEFTDNISEDDESNSDPDYSFSDTESDDTSTDERISNEEDSSDAHISNDDTQINAQPESIEKGGVSWSTQRPTVQGRVHAINIMKTKPGPVTVIQTMMDAFKLFLTDEILNEVVLQTNKYAKRYMDQRNQRQLNDAANQTKLKKWKELDRTELEAFLGLLIQAGVGHASHTSVTELWDISKSPPIYHATMSLERFKDLLRFLRFDDRLAPIRTIFECFVKQLPQHFIPSENLTIDEQLVPFRGRCSFVQYMPKKPSKYGLKFWVLCDVDSRCVLALELYTGKIGNVIQRNLATNVVLRLVDQLPNKVKQGRNVTYDRFFSDFHLAQDLLERKMTSLGVVNHKRCFIPNELKVIRNDLYSSWFYFAGQTMILSYQAKQKKTPVILLSTLHDFPEILDDEKKLPAMIHDYNQTKIGVDVVDQCINNYTTRRISRRWSMMVFFNMIDIAAINAMTIWLCQNPEWNNRKKHIRRLFLEQLSKSLTNPHNQRRSQQSHLTSKVKLALQSLGYELKPEISLAQNMKRIDKLKSAFLKIIFLA</sequence>
<feature type="compositionally biased region" description="Basic and acidic residues" evidence="1">
    <location>
        <begin position="337"/>
        <end position="354"/>
    </location>
</feature>
<dbReference type="AlphaFoldDB" id="A0A819G2Y4"/>
<proteinExistence type="predicted"/>
<keyword evidence="2" id="KW-0812">Transmembrane</keyword>
<accession>A0A819G2Y4</accession>
<dbReference type="EMBL" id="CAJOBD010002380">
    <property type="protein sequence ID" value="CAF3877675.1"/>
    <property type="molecule type" value="Genomic_DNA"/>
</dbReference>
<gene>
    <name evidence="5" type="ORF">JBS370_LOCUS19667</name>
</gene>
<evidence type="ECO:0000313" key="5">
    <source>
        <dbReference type="EMBL" id="CAF3877675.1"/>
    </source>
</evidence>
<dbReference type="Pfam" id="PF13843">
    <property type="entry name" value="DDE_Tnp_1_7"/>
    <property type="match status" value="1"/>
</dbReference>
<evidence type="ECO:0000313" key="6">
    <source>
        <dbReference type="Proteomes" id="UP000663836"/>
    </source>
</evidence>
<dbReference type="Proteomes" id="UP000663836">
    <property type="component" value="Unassembled WGS sequence"/>
</dbReference>
<feature type="domain" description="PiggyBac transposable element-derived protein" evidence="3">
    <location>
        <begin position="404"/>
        <end position="757"/>
    </location>
</feature>
<evidence type="ECO:0000256" key="1">
    <source>
        <dbReference type="SAM" id="MobiDB-lite"/>
    </source>
</evidence>
<evidence type="ECO:0000256" key="2">
    <source>
        <dbReference type="SAM" id="Phobius"/>
    </source>
</evidence>
<feature type="domain" description="Helix-turn-helix" evidence="4">
    <location>
        <begin position="249"/>
        <end position="301"/>
    </location>
</feature>
<keyword evidence="2" id="KW-0472">Membrane</keyword>
<dbReference type="InterPro" id="IPR029526">
    <property type="entry name" value="PGBD"/>
</dbReference>
<name>A0A819G2Y4_9BILA</name>